<dbReference type="SUPFAM" id="SSF56219">
    <property type="entry name" value="DNase I-like"/>
    <property type="match status" value="1"/>
</dbReference>
<proteinExistence type="inferred from homology"/>
<feature type="binding site" evidence="6">
    <location>
        <position position="264"/>
    </location>
    <ligand>
        <name>Mg(2+)</name>
        <dbReference type="ChEBI" id="CHEBI:18420"/>
        <label>1</label>
    </ligand>
</feature>
<gene>
    <name evidence="9" type="primary">exoA</name>
    <name evidence="9" type="ORF">SAMEA4412677_01065</name>
</gene>
<dbReference type="AlphaFoldDB" id="A0A239X8G8"/>
<organism evidence="9 10">
    <name type="scientific">Chryseobacterium taklimakanense</name>
    <dbReference type="NCBI Taxonomy" id="536441"/>
    <lineage>
        <taxon>Bacteria</taxon>
        <taxon>Pseudomonadati</taxon>
        <taxon>Bacteroidota</taxon>
        <taxon>Flavobacteriia</taxon>
        <taxon>Flavobacteriales</taxon>
        <taxon>Weeksellaceae</taxon>
        <taxon>Chryseobacterium group</taxon>
        <taxon>Chryseobacterium</taxon>
    </lineage>
</organism>
<feature type="active site" description="Proton donor/acceptor" evidence="5">
    <location>
        <position position="166"/>
    </location>
</feature>
<evidence type="ECO:0000259" key="8">
    <source>
        <dbReference type="Pfam" id="PF03372"/>
    </source>
</evidence>
<evidence type="ECO:0000256" key="3">
    <source>
        <dbReference type="ARBA" id="ARBA00022801"/>
    </source>
</evidence>
<keyword evidence="10" id="KW-1185">Reference proteome</keyword>
<feature type="binding site" evidence="6">
    <location>
        <position position="166"/>
    </location>
    <ligand>
        <name>Mg(2+)</name>
        <dbReference type="ChEBI" id="CHEBI:18420"/>
        <label>1</label>
    </ligand>
</feature>
<evidence type="ECO:0000256" key="5">
    <source>
        <dbReference type="PIRSR" id="PIRSR604808-1"/>
    </source>
</evidence>
<evidence type="ECO:0000256" key="2">
    <source>
        <dbReference type="ARBA" id="ARBA00022723"/>
    </source>
</evidence>
<dbReference type="InterPro" id="IPR036691">
    <property type="entry name" value="Endo/exonu/phosph_ase_sf"/>
</dbReference>
<dbReference type="EMBL" id="LT906465">
    <property type="protein sequence ID" value="SNV42304.1"/>
    <property type="molecule type" value="Genomic_DNA"/>
</dbReference>
<evidence type="ECO:0000313" key="9">
    <source>
        <dbReference type="EMBL" id="SNV42304.1"/>
    </source>
</evidence>
<evidence type="ECO:0000256" key="1">
    <source>
        <dbReference type="ARBA" id="ARBA00007092"/>
    </source>
</evidence>
<feature type="site" description="Important for catalytic activity" evidence="7">
    <location>
        <position position="238"/>
    </location>
</feature>
<evidence type="ECO:0000256" key="7">
    <source>
        <dbReference type="PIRSR" id="PIRSR604808-3"/>
    </source>
</evidence>
<comment type="cofactor">
    <cofactor evidence="6">
        <name>Mg(2+)</name>
        <dbReference type="ChEBI" id="CHEBI:18420"/>
    </cofactor>
    <cofactor evidence="6">
        <name>Mn(2+)</name>
        <dbReference type="ChEBI" id="CHEBI:29035"/>
    </cofactor>
    <text evidence="6">Probably binds two magnesium or manganese ions per subunit.</text>
</comment>
<protein>
    <submittedName>
        <fullName evidence="9">Exodeoxyribonuclease</fullName>
        <ecNumber evidence="9">3.1.11.2</ecNumber>
    </submittedName>
</protein>
<dbReference type="FunFam" id="3.60.10.10:FF:000026">
    <property type="entry name" value="Exodeoxyribonuclease III"/>
    <property type="match status" value="1"/>
</dbReference>
<dbReference type="Gene3D" id="3.60.10.10">
    <property type="entry name" value="Endonuclease/exonuclease/phosphatase"/>
    <property type="match status" value="1"/>
</dbReference>
<dbReference type="Pfam" id="PF03372">
    <property type="entry name" value="Exo_endo_phos"/>
    <property type="match status" value="1"/>
</dbReference>
<dbReference type="Proteomes" id="UP000215196">
    <property type="component" value="Chromosome 1"/>
</dbReference>
<dbReference type="GO" id="GO:0006284">
    <property type="term" value="P:base-excision repair"/>
    <property type="evidence" value="ECO:0007669"/>
    <property type="project" value="TreeGrafter"/>
</dbReference>
<dbReference type="PROSITE" id="PS51435">
    <property type="entry name" value="AP_NUCLEASE_F1_4"/>
    <property type="match status" value="1"/>
</dbReference>
<evidence type="ECO:0000313" key="10">
    <source>
        <dbReference type="Proteomes" id="UP000215196"/>
    </source>
</evidence>
<feature type="site" description="Transition state stabilizer" evidence="7">
    <location>
        <position position="168"/>
    </location>
</feature>
<keyword evidence="3 9" id="KW-0378">Hydrolase</keyword>
<dbReference type="GO" id="GO:0008311">
    <property type="term" value="F:double-stranded DNA 3'-5' DNA exonuclease activity"/>
    <property type="evidence" value="ECO:0007669"/>
    <property type="project" value="UniProtKB-EC"/>
</dbReference>
<feature type="domain" description="Endonuclease/exonuclease/phosphatase" evidence="8">
    <location>
        <begin position="23"/>
        <end position="264"/>
    </location>
</feature>
<accession>A0A239X8G8</accession>
<dbReference type="InterPro" id="IPR005135">
    <property type="entry name" value="Endo/exonuclease/phosphatase"/>
</dbReference>
<dbReference type="GO" id="GO:0003677">
    <property type="term" value="F:DNA binding"/>
    <property type="evidence" value="ECO:0007669"/>
    <property type="project" value="InterPro"/>
</dbReference>
<dbReference type="EC" id="3.1.11.2" evidence="9"/>
<dbReference type="KEGG" id="ctak:4412677_01065"/>
<feature type="site" description="Interaction with DNA substrate" evidence="7">
    <location>
        <position position="264"/>
    </location>
</feature>
<dbReference type="GO" id="GO:0046872">
    <property type="term" value="F:metal ion binding"/>
    <property type="evidence" value="ECO:0007669"/>
    <property type="project" value="UniProtKB-KW"/>
</dbReference>
<dbReference type="GO" id="GO:0008081">
    <property type="term" value="F:phosphoric diester hydrolase activity"/>
    <property type="evidence" value="ECO:0007669"/>
    <property type="project" value="TreeGrafter"/>
</dbReference>
<reference evidence="9 10" key="1">
    <citation type="submission" date="2017-06" db="EMBL/GenBank/DDBJ databases">
        <authorList>
            <consortium name="Pathogen Informatics"/>
        </authorList>
    </citation>
    <scope>NUCLEOTIDE SEQUENCE [LARGE SCALE GENOMIC DNA]</scope>
    <source>
        <strain evidence="9 10">NCTC13490</strain>
    </source>
</reference>
<keyword evidence="4 6" id="KW-0460">Magnesium</keyword>
<dbReference type="PANTHER" id="PTHR22748:SF6">
    <property type="entry name" value="DNA-(APURINIC OR APYRIMIDINIC SITE) ENDONUCLEASE"/>
    <property type="match status" value="1"/>
</dbReference>
<dbReference type="InterPro" id="IPR020847">
    <property type="entry name" value="AP_endonuclease_F1_BS"/>
</dbReference>
<keyword evidence="2 6" id="KW-0479">Metal-binding</keyword>
<dbReference type="PANTHER" id="PTHR22748">
    <property type="entry name" value="AP ENDONUCLEASE"/>
    <property type="match status" value="1"/>
</dbReference>
<feature type="active site" evidence="5">
    <location>
        <position position="127"/>
    </location>
</feature>
<dbReference type="NCBIfam" id="TIGR00195">
    <property type="entry name" value="exoDNase_III"/>
    <property type="match status" value="1"/>
</dbReference>
<feature type="binding site" evidence="6">
    <location>
        <position position="168"/>
    </location>
    <ligand>
        <name>Mg(2+)</name>
        <dbReference type="ChEBI" id="CHEBI:18420"/>
        <label>1</label>
    </ligand>
</feature>
<feature type="active site" description="Proton acceptor" evidence="5">
    <location>
        <position position="264"/>
    </location>
</feature>
<feature type="binding site" evidence="6">
    <location>
        <position position="54"/>
    </location>
    <ligand>
        <name>Mg(2+)</name>
        <dbReference type="ChEBI" id="CHEBI:18420"/>
        <label>1</label>
    </ligand>
</feature>
<feature type="binding site" evidence="6">
    <location>
        <position position="263"/>
    </location>
    <ligand>
        <name>Mg(2+)</name>
        <dbReference type="ChEBI" id="CHEBI:18420"/>
        <label>1</label>
    </ligand>
</feature>
<dbReference type="InterPro" id="IPR004808">
    <property type="entry name" value="AP_endonuc_1"/>
</dbReference>
<name>A0A239X8G8_9FLAO</name>
<comment type="similarity">
    <text evidence="1">Belongs to the DNA repair enzymes AP/ExoA family.</text>
</comment>
<evidence type="ECO:0000256" key="4">
    <source>
        <dbReference type="ARBA" id="ARBA00022842"/>
    </source>
</evidence>
<evidence type="ECO:0000256" key="6">
    <source>
        <dbReference type="PIRSR" id="PIRSR604808-2"/>
    </source>
</evidence>
<keyword evidence="6" id="KW-0464">Manganese</keyword>
<feature type="binding site" evidence="6">
    <location>
        <position position="26"/>
    </location>
    <ligand>
        <name>Mg(2+)</name>
        <dbReference type="ChEBI" id="CHEBI:18420"/>
        <label>1</label>
    </ligand>
</feature>
<dbReference type="PROSITE" id="PS00726">
    <property type="entry name" value="AP_NUCLEASE_F1_1"/>
    <property type="match status" value="1"/>
</dbReference>
<sequence length="271" mass="31483">MRGTGELSVYLCGHLSLKIMKIISYNVNGIRAAFTKDFTGWLKTADPDIICIQESKAGNDQIDIEALEKIGYHSYWHSAIRKGYSGVGIASKIKPNHVVYGCGIEHYDSEGRIMRADFDDFSVISVYVPSASNIERLDFKMQFCYDFLDYIKALKQTIPNLVISGDFNICHKPIDIHNPVGLKNVSGFLPMERAWMTKFIEECELIDSFRFFNEQPDHYTWWSYRQNSRERNKGWRLDYHFVSRSMKERLQRAVILKEVFHSDHCPVMVEL</sequence>
<dbReference type="NCBIfam" id="TIGR00633">
    <property type="entry name" value="xth"/>
    <property type="match status" value="1"/>
</dbReference>
<dbReference type="GO" id="GO:0003906">
    <property type="term" value="F:DNA-(apurinic or apyrimidinic site) endonuclease activity"/>
    <property type="evidence" value="ECO:0007669"/>
    <property type="project" value="TreeGrafter"/>
</dbReference>